<feature type="domain" description="Aminotransferase class I/classII large" evidence="3">
    <location>
        <begin position="28"/>
        <end position="374"/>
    </location>
</feature>
<dbReference type="GO" id="GO:0003824">
    <property type="term" value="F:catalytic activity"/>
    <property type="evidence" value="ECO:0007669"/>
    <property type="project" value="UniProtKB-ARBA"/>
</dbReference>
<gene>
    <name evidence="4" type="ORF">SAMN02910262_00449</name>
</gene>
<comment type="cofactor">
    <cofactor evidence="1">
        <name>pyridoxal 5'-phosphate</name>
        <dbReference type="ChEBI" id="CHEBI:597326"/>
    </cofactor>
</comment>
<sequence>MNESRNRKNVSEYTYVHGGDIFRGGIDLDLSVNINPFGMPASARRAAALSMDRWEQYPDALQRKLRNRMSERLRQEGFPVRSESLLFGNGASDLLYSIFQALRPERVLIPAPGFSEYRKAAETVGAEIAGLPVFSADSVLPYEDEDVLTSVRTFAEQAGELGKSGMIILCNPNNPDGHVRTFNFLKRIFGICQKYGMILLVDESFLWFCMDGKERSAISFWGSADCKMDPSGLIILNAFTKIFAMAGLRLGFMVSDPDIIRQTEDVRQPWSVSAPAEEAGIACLAEQEFVRKTAAEIKCRREELRARLTSLGMNCAESSADFVLFRTAIRDMGDRLRKKGILIRDCSNYTGLGKGWYRVAVKNHESCERLAAAIELIKKETAEEST</sequence>
<protein>
    <submittedName>
        <fullName evidence="4">Threonine-phosphate decarboxylase</fullName>
    </submittedName>
</protein>
<dbReference type="Proteomes" id="UP000214760">
    <property type="component" value="Unassembled WGS sequence"/>
</dbReference>
<proteinExistence type="predicted"/>
<dbReference type="PANTHER" id="PTHR42885">
    <property type="entry name" value="HISTIDINOL-PHOSPHATE AMINOTRANSFERASE-RELATED"/>
    <property type="match status" value="1"/>
</dbReference>
<evidence type="ECO:0000259" key="3">
    <source>
        <dbReference type="Pfam" id="PF00155"/>
    </source>
</evidence>
<dbReference type="InterPro" id="IPR015421">
    <property type="entry name" value="PyrdxlP-dep_Trfase_major"/>
</dbReference>
<name>A0A1I6IJJ7_9FIRM</name>
<dbReference type="InterPro" id="IPR015424">
    <property type="entry name" value="PyrdxlP-dep_Trfase"/>
</dbReference>
<keyword evidence="2" id="KW-0663">Pyridoxal phosphate</keyword>
<evidence type="ECO:0000313" key="5">
    <source>
        <dbReference type="Proteomes" id="UP000214760"/>
    </source>
</evidence>
<accession>A0A1I6IJJ7</accession>
<dbReference type="InterPro" id="IPR015422">
    <property type="entry name" value="PyrdxlP-dep_Trfase_small"/>
</dbReference>
<dbReference type="PANTHER" id="PTHR42885:SF1">
    <property type="entry name" value="THREONINE-PHOSPHATE DECARBOXYLASE"/>
    <property type="match status" value="1"/>
</dbReference>
<dbReference type="InterPro" id="IPR004839">
    <property type="entry name" value="Aminotransferase_I/II_large"/>
</dbReference>
<evidence type="ECO:0000256" key="1">
    <source>
        <dbReference type="ARBA" id="ARBA00001933"/>
    </source>
</evidence>
<dbReference type="Gene3D" id="3.90.1150.10">
    <property type="entry name" value="Aspartate Aminotransferase, domain 1"/>
    <property type="match status" value="1"/>
</dbReference>
<dbReference type="CDD" id="cd00609">
    <property type="entry name" value="AAT_like"/>
    <property type="match status" value="1"/>
</dbReference>
<organism evidence="4 5">
    <name type="scientific">[Clostridium] aminophilum</name>
    <dbReference type="NCBI Taxonomy" id="1526"/>
    <lineage>
        <taxon>Bacteria</taxon>
        <taxon>Bacillati</taxon>
        <taxon>Bacillota</taxon>
        <taxon>Clostridia</taxon>
        <taxon>Lachnospirales</taxon>
        <taxon>Lachnospiraceae</taxon>
    </lineage>
</organism>
<evidence type="ECO:0000256" key="2">
    <source>
        <dbReference type="ARBA" id="ARBA00022898"/>
    </source>
</evidence>
<dbReference type="AlphaFoldDB" id="A0A1I6IJJ7"/>
<dbReference type="Gene3D" id="3.40.640.10">
    <property type="entry name" value="Type I PLP-dependent aspartate aminotransferase-like (Major domain)"/>
    <property type="match status" value="1"/>
</dbReference>
<dbReference type="GO" id="GO:0030170">
    <property type="term" value="F:pyridoxal phosphate binding"/>
    <property type="evidence" value="ECO:0007669"/>
    <property type="project" value="InterPro"/>
</dbReference>
<dbReference type="Pfam" id="PF00155">
    <property type="entry name" value="Aminotran_1_2"/>
    <property type="match status" value="1"/>
</dbReference>
<evidence type="ECO:0000313" key="4">
    <source>
        <dbReference type="EMBL" id="SFR66957.1"/>
    </source>
</evidence>
<dbReference type="EMBL" id="FOZC01000002">
    <property type="protein sequence ID" value="SFR66957.1"/>
    <property type="molecule type" value="Genomic_DNA"/>
</dbReference>
<dbReference type="SUPFAM" id="SSF53383">
    <property type="entry name" value="PLP-dependent transferases"/>
    <property type="match status" value="1"/>
</dbReference>
<reference evidence="4 5" key="1">
    <citation type="submission" date="2016-10" db="EMBL/GenBank/DDBJ databases">
        <authorList>
            <person name="de Groot N.N."/>
        </authorList>
    </citation>
    <scope>NUCLEOTIDE SEQUENCE [LARGE SCALE GENOMIC DNA]</scope>
    <source>
        <strain evidence="4 5">F</strain>
    </source>
</reference>